<feature type="compositionally biased region" description="Low complexity" evidence="1">
    <location>
        <begin position="135"/>
        <end position="144"/>
    </location>
</feature>
<proteinExistence type="predicted"/>
<sequence length="189" mass="19849">MGCSPSFPSQHHRRRSRQVRNSSKPPLAPCEQGRLRTRPRRLGPAIFDLQQVLAGKLALKVSVGKELDDVELTHPDKDTLENAQASLQDMLSQAAQESNGTIPAKLNEHQERITSAMEGAGKKRQGNDGSFVDQPSHPAASPLSQPAPVPAPPPAAGGGACGTAGGPYTVPQGFDAAVAVDEATVRLPA</sequence>
<keyword evidence="3" id="KW-1185">Reference proteome</keyword>
<organism evidence="2 3">
    <name type="scientific">Prorocentrum cordatum</name>
    <dbReference type="NCBI Taxonomy" id="2364126"/>
    <lineage>
        <taxon>Eukaryota</taxon>
        <taxon>Sar</taxon>
        <taxon>Alveolata</taxon>
        <taxon>Dinophyceae</taxon>
        <taxon>Prorocentrales</taxon>
        <taxon>Prorocentraceae</taxon>
        <taxon>Prorocentrum</taxon>
    </lineage>
</organism>
<feature type="compositionally biased region" description="Pro residues" evidence="1">
    <location>
        <begin position="145"/>
        <end position="155"/>
    </location>
</feature>
<accession>A0ABN9PDP1</accession>
<reference evidence="2" key="1">
    <citation type="submission" date="2023-10" db="EMBL/GenBank/DDBJ databases">
        <authorList>
            <person name="Chen Y."/>
            <person name="Shah S."/>
            <person name="Dougan E. K."/>
            <person name="Thang M."/>
            <person name="Chan C."/>
        </authorList>
    </citation>
    <scope>NUCLEOTIDE SEQUENCE [LARGE SCALE GENOMIC DNA]</scope>
</reference>
<evidence type="ECO:0000313" key="3">
    <source>
        <dbReference type="Proteomes" id="UP001189429"/>
    </source>
</evidence>
<feature type="region of interest" description="Disordered" evidence="1">
    <location>
        <begin position="114"/>
        <end position="169"/>
    </location>
</feature>
<dbReference type="EMBL" id="CAUYUJ010000514">
    <property type="protein sequence ID" value="CAK0791001.1"/>
    <property type="molecule type" value="Genomic_DNA"/>
</dbReference>
<dbReference type="Proteomes" id="UP001189429">
    <property type="component" value="Unassembled WGS sequence"/>
</dbReference>
<evidence type="ECO:0000313" key="2">
    <source>
        <dbReference type="EMBL" id="CAK0791001.1"/>
    </source>
</evidence>
<feature type="compositionally biased region" description="Gly residues" evidence="1">
    <location>
        <begin position="156"/>
        <end position="165"/>
    </location>
</feature>
<name>A0ABN9PDP1_9DINO</name>
<protein>
    <submittedName>
        <fullName evidence="2">Uncharacterized protein</fullName>
    </submittedName>
</protein>
<evidence type="ECO:0000256" key="1">
    <source>
        <dbReference type="SAM" id="MobiDB-lite"/>
    </source>
</evidence>
<gene>
    <name evidence="2" type="ORF">PCOR1329_LOCUS2071</name>
</gene>
<feature type="region of interest" description="Disordered" evidence="1">
    <location>
        <begin position="1"/>
        <end position="42"/>
    </location>
</feature>
<comment type="caution">
    <text evidence="2">The sequence shown here is derived from an EMBL/GenBank/DDBJ whole genome shotgun (WGS) entry which is preliminary data.</text>
</comment>